<protein>
    <submittedName>
        <fullName evidence="6">N-terminal acetyltransferase A complex auxiliary subunit NAA15-like</fullName>
    </submittedName>
</protein>
<organism evidence="5 6">
    <name type="scientific">Juglans regia</name>
    <name type="common">English walnut</name>
    <dbReference type="NCBI Taxonomy" id="51240"/>
    <lineage>
        <taxon>Eukaryota</taxon>
        <taxon>Viridiplantae</taxon>
        <taxon>Streptophyta</taxon>
        <taxon>Embryophyta</taxon>
        <taxon>Tracheophyta</taxon>
        <taxon>Spermatophyta</taxon>
        <taxon>Magnoliopsida</taxon>
        <taxon>eudicotyledons</taxon>
        <taxon>Gunneridae</taxon>
        <taxon>Pentapetalae</taxon>
        <taxon>rosids</taxon>
        <taxon>fabids</taxon>
        <taxon>Fagales</taxon>
        <taxon>Juglandaceae</taxon>
        <taxon>Juglans</taxon>
    </lineage>
</organism>
<feature type="coiled-coil region" evidence="3">
    <location>
        <begin position="195"/>
        <end position="229"/>
    </location>
</feature>
<dbReference type="GO" id="GO:0005737">
    <property type="term" value="C:cytoplasm"/>
    <property type="evidence" value="ECO:0000318"/>
    <property type="project" value="GO_Central"/>
</dbReference>
<sequence length="901" mass="103162">MGASLPPKEANLFKLIVKSYETKQYKKGLKAADSILKKFPEHGETLAMKGLTLNCMDRKPEAYELVRQGLKNDLKSHVCWHVYGLLYRSDREYREAIKCYRNALRIDPDNIEILRDLSLLQAQMRDLTGFVETRQQLLSLKPNHRMNWIGFAVAHHLTSNASKAVEILEAYEGTLEDDYPPDNERCEHGEMLLYKISLLEECGFLERALEELRKKESKIVEKLAYKEQEASLLLKLGRLEEGEKLHRALLFMNPDNYRYYEGLQKCVGLYSEKSQFSPDEIDRLDILYKSLEQQYQASSAVKRIPLDFLQGDRFLEAAENYIRPLLTKGVPSLFSDLSPLYDHPGKADILEQLMLKLEHSIRTTSRYPGRVEKEPPSTLMWALFLLAQHYDRRGQYDVALSKIDEAIEHTPTVIDLYSVKSRILKHAGDLAAAAALADEARGMDLADRYINSDCVKRMLQADQVALAEKTAVLFTKDGDQHNNLHDMQCMWYELASGESYFRQGDLGRALKKFLAVEKHYADITEDQFDFHSYCLRKMTLRAYVEMLRFQDRLHSHAYFHKAAAGAIRCYLKLYDSPPKSTTEEDDDMSKMPASQKKKLRQKQRKAEARAKKEAEEKHEESSAAGASKPGKRHIKPVDPDPHGEKLLQIEDPLQEATKYLKLLQKNSPNSLETQLLSFELNMRKQKILLAFQAVKQLLKLDAEHPDSHRCLIKFFHKARSMAAPVTDTEKLIWSVLEAERPTISQLHEKSLIKGNEIFLERHKDSLMHRAAAAEMLYVLEPDRKSEAIRLIEESSNNMVAKKGALGPVGEWKLKDCITVHKLLGTVLNDEEAALRWKLRCAECFPYSTYFEGRCSSVVPNSAYNQIRKKSENGSANHSEGGETRDSVASNGRLEAFKGLTI</sequence>
<dbReference type="Pfam" id="PF13414">
    <property type="entry name" value="TPR_11"/>
    <property type="match status" value="1"/>
</dbReference>
<proteinExistence type="predicted"/>
<keyword evidence="3" id="KW-0175">Coiled coil</keyword>
<reference evidence="6" key="1">
    <citation type="submission" date="2025-08" db="UniProtKB">
        <authorList>
            <consortium name="RefSeq"/>
        </authorList>
    </citation>
    <scope>IDENTIFICATION</scope>
    <source>
        <tissue evidence="6">Leaves</tissue>
    </source>
</reference>
<dbReference type="RefSeq" id="XP_018845079.1">
    <property type="nucleotide sequence ID" value="XM_018989534.2"/>
</dbReference>
<dbReference type="AlphaFoldDB" id="A0A2I4GME8"/>
<dbReference type="SMART" id="SM00028">
    <property type="entry name" value="TPR"/>
    <property type="match status" value="4"/>
</dbReference>
<evidence type="ECO:0000256" key="1">
    <source>
        <dbReference type="ARBA" id="ARBA00022737"/>
    </source>
</evidence>
<keyword evidence="2" id="KW-0802">TPR repeat</keyword>
<dbReference type="PANTHER" id="PTHR22767">
    <property type="entry name" value="N-TERMINAL ACETYLTRANSFERASE-RELATED"/>
    <property type="match status" value="1"/>
</dbReference>
<dbReference type="Gene3D" id="1.25.40.1040">
    <property type="match status" value="1"/>
</dbReference>
<dbReference type="FunCoup" id="A0A2I4GME8">
    <property type="interactions" value="4868"/>
</dbReference>
<dbReference type="InterPro" id="IPR011990">
    <property type="entry name" value="TPR-like_helical_dom_sf"/>
</dbReference>
<feature type="region of interest" description="Disordered" evidence="4">
    <location>
        <begin position="580"/>
        <end position="644"/>
    </location>
</feature>
<dbReference type="Gene3D" id="1.25.40.1010">
    <property type="match status" value="1"/>
</dbReference>
<dbReference type="Pfam" id="PF12569">
    <property type="entry name" value="NatA_aux_su"/>
    <property type="match status" value="1"/>
</dbReference>
<evidence type="ECO:0000256" key="2">
    <source>
        <dbReference type="ARBA" id="ARBA00022803"/>
    </source>
</evidence>
<feature type="compositionally biased region" description="Basic and acidic residues" evidence="4">
    <location>
        <begin position="635"/>
        <end position="644"/>
    </location>
</feature>
<keyword evidence="5" id="KW-1185">Reference proteome</keyword>
<accession>A0A2I4GME8</accession>
<keyword evidence="1" id="KW-0677">Repeat</keyword>
<dbReference type="InterPro" id="IPR021183">
    <property type="entry name" value="NatA_aux_su"/>
</dbReference>
<dbReference type="KEGG" id="jre:109009151"/>
<evidence type="ECO:0000256" key="3">
    <source>
        <dbReference type="SAM" id="Coils"/>
    </source>
</evidence>
<dbReference type="OrthoDB" id="10263032at2759"/>
<dbReference type="Gramene" id="Jr12_19450_p1">
    <property type="protein sequence ID" value="cds.Jr12_19450_p1"/>
    <property type="gene ID" value="Jr12_19450"/>
</dbReference>
<dbReference type="STRING" id="51240.A0A2I4GME8"/>
<feature type="compositionally biased region" description="Basic and acidic residues" evidence="4">
    <location>
        <begin position="604"/>
        <end position="621"/>
    </location>
</feature>
<dbReference type="InterPro" id="IPR019734">
    <property type="entry name" value="TPR_rpt"/>
</dbReference>
<dbReference type="FunFam" id="1.25.40.1010:FF:000002">
    <property type="entry name" value="N-terminal acetyltransferase catalytic subunit (NAT1)"/>
    <property type="match status" value="1"/>
</dbReference>
<dbReference type="PROSITE" id="PS50005">
    <property type="entry name" value="TPR"/>
    <property type="match status" value="1"/>
</dbReference>
<dbReference type="FunFam" id="1.25.40.1040:FF:000003">
    <property type="entry name" value="N-terminal acetyltransferase A, auxiliary subunit"/>
    <property type="match status" value="1"/>
</dbReference>
<dbReference type="GO" id="GO:0010698">
    <property type="term" value="F:acetyltransferase activator activity"/>
    <property type="evidence" value="ECO:0000318"/>
    <property type="project" value="GO_Central"/>
</dbReference>
<dbReference type="PANTHER" id="PTHR22767:SF2">
    <property type="entry name" value="N(ALPHA)-ACETYLTRANSFERASE 15_16, ISOFORM A"/>
    <property type="match status" value="1"/>
</dbReference>
<evidence type="ECO:0000313" key="6">
    <source>
        <dbReference type="RefSeq" id="XP_018845079.1"/>
    </source>
</evidence>
<dbReference type="PIRSF" id="PIRSF000422">
    <property type="entry name" value="N-terminal-AcTrfase-A_aux_su"/>
    <property type="match status" value="1"/>
</dbReference>
<name>A0A2I4GME8_JUGRE</name>
<dbReference type="SUPFAM" id="SSF48452">
    <property type="entry name" value="TPR-like"/>
    <property type="match status" value="2"/>
</dbReference>
<evidence type="ECO:0000256" key="4">
    <source>
        <dbReference type="SAM" id="MobiDB-lite"/>
    </source>
</evidence>
<dbReference type="GeneID" id="109009151"/>
<gene>
    <name evidence="6" type="primary">LOC109009151</name>
</gene>
<dbReference type="Proteomes" id="UP000235220">
    <property type="component" value="Chromosome 12"/>
</dbReference>
<evidence type="ECO:0000313" key="5">
    <source>
        <dbReference type="Proteomes" id="UP000235220"/>
    </source>
</evidence>